<evidence type="ECO:0000313" key="7">
    <source>
        <dbReference type="Proteomes" id="UP000245720"/>
    </source>
</evidence>
<dbReference type="OrthoDB" id="9788539at2"/>
<comment type="similarity">
    <text evidence="1">Belongs to the metallo-dependent hydrolases superfamily. CpsB/CapC family.</text>
</comment>
<evidence type="ECO:0000256" key="1">
    <source>
        <dbReference type="ARBA" id="ARBA00005750"/>
    </source>
</evidence>
<comment type="catalytic activity">
    <reaction evidence="5">
        <text>O-phospho-L-tyrosyl-[protein] + H2O = L-tyrosyl-[protein] + phosphate</text>
        <dbReference type="Rhea" id="RHEA:10684"/>
        <dbReference type="Rhea" id="RHEA-COMP:10136"/>
        <dbReference type="Rhea" id="RHEA-COMP:20101"/>
        <dbReference type="ChEBI" id="CHEBI:15377"/>
        <dbReference type="ChEBI" id="CHEBI:43474"/>
        <dbReference type="ChEBI" id="CHEBI:46858"/>
        <dbReference type="ChEBI" id="CHEBI:61978"/>
        <dbReference type="EC" id="3.1.3.48"/>
    </reaction>
</comment>
<dbReference type="SUPFAM" id="SSF89550">
    <property type="entry name" value="PHP domain-like"/>
    <property type="match status" value="1"/>
</dbReference>
<dbReference type="InterPro" id="IPR016195">
    <property type="entry name" value="Pol/histidinol_Pase-like"/>
</dbReference>
<gene>
    <name evidence="6" type="ORF">IE37_00665</name>
</gene>
<dbReference type="EC" id="3.1.3.48" evidence="2"/>
<evidence type="ECO:0000256" key="3">
    <source>
        <dbReference type="ARBA" id="ARBA00022801"/>
    </source>
</evidence>
<dbReference type="InterPro" id="IPR016667">
    <property type="entry name" value="Caps_polysacc_synth_CpsB/CapC"/>
</dbReference>
<name>A0A315Y360_RUMFL</name>
<sequence>MSLLTEYHCHILPGIDDGSDSVKTSLQMAETMKKQGVQRICATPHFYAHREKSVTEYLKKRQAAFEQIQGQTAVTDIHLGAEIAIEHGISELPDIEKLAIQGTRIILLELPYRPYEKWMSEEIYNIAAEFKLKVMLAHVHRYLPYYSKEELETVLHCNAIYQINNEAFASWKEKRFAKKVMAEHTHFAFGSDAHNTSSRKPNWDLLQKKVKGPDIAVSDSMFEKYSI</sequence>
<dbReference type="AlphaFoldDB" id="A0A315Y360"/>
<evidence type="ECO:0000256" key="2">
    <source>
        <dbReference type="ARBA" id="ARBA00013064"/>
    </source>
</evidence>
<dbReference type="RefSeq" id="WP_109725545.1">
    <property type="nucleotide sequence ID" value="NZ_QGDI01000002.1"/>
</dbReference>
<dbReference type="GO" id="GO:0004725">
    <property type="term" value="F:protein tyrosine phosphatase activity"/>
    <property type="evidence" value="ECO:0007669"/>
    <property type="project" value="UniProtKB-EC"/>
</dbReference>
<dbReference type="Pfam" id="PF19567">
    <property type="entry name" value="CpsB_CapC"/>
    <property type="match status" value="1"/>
</dbReference>
<reference evidence="6 7" key="1">
    <citation type="submission" date="2018-05" db="EMBL/GenBank/DDBJ databases">
        <title>The Hungate 1000. A catalogue of reference genomes from the rumen microbiome.</title>
        <authorList>
            <person name="Kelly W."/>
        </authorList>
    </citation>
    <scope>NUCLEOTIDE SEQUENCE [LARGE SCALE GENOMIC DNA]</scope>
    <source>
        <strain evidence="6 7">SAb67</strain>
    </source>
</reference>
<dbReference type="Proteomes" id="UP000245720">
    <property type="component" value="Unassembled WGS sequence"/>
</dbReference>
<organism evidence="6 7">
    <name type="scientific">Ruminococcus flavefaciens</name>
    <dbReference type="NCBI Taxonomy" id="1265"/>
    <lineage>
        <taxon>Bacteria</taxon>
        <taxon>Bacillati</taxon>
        <taxon>Bacillota</taxon>
        <taxon>Clostridia</taxon>
        <taxon>Eubacteriales</taxon>
        <taxon>Oscillospiraceae</taxon>
        <taxon>Ruminococcus</taxon>
    </lineage>
</organism>
<accession>A0A315Y360</accession>
<keyword evidence="3" id="KW-0378">Hydrolase</keyword>
<evidence type="ECO:0000256" key="4">
    <source>
        <dbReference type="ARBA" id="ARBA00022912"/>
    </source>
</evidence>
<dbReference type="GO" id="GO:0030145">
    <property type="term" value="F:manganese ion binding"/>
    <property type="evidence" value="ECO:0007669"/>
    <property type="project" value="InterPro"/>
</dbReference>
<evidence type="ECO:0000313" key="6">
    <source>
        <dbReference type="EMBL" id="PWJ14680.1"/>
    </source>
</evidence>
<proteinExistence type="inferred from homology"/>
<evidence type="ECO:0000256" key="5">
    <source>
        <dbReference type="ARBA" id="ARBA00051722"/>
    </source>
</evidence>
<dbReference type="Gene3D" id="3.20.20.140">
    <property type="entry name" value="Metal-dependent hydrolases"/>
    <property type="match status" value="1"/>
</dbReference>
<comment type="caution">
    <text evidence="6">The sequence shown here is derived from an EMBL/GenBank/DDBJ whole genome shotgun (WGS) entry which is preliminary data.</text>
</comment>
<protein>
    <recommendedName>
        <fullName evidence="2">protein-tyrosine-phosphatase</fullName>
        <ecNumber evidence="2">3.1.3.48</ecNumber>
    </recommendedName>
</protein>
<dbReference type="PANTHER" id="PTHR39181">
    <property type="entry name" value="TYROSINE-PROTEIN PHOSPHATASE YWQE"/>
    <property type="match status" value="1"/>
</dbReference>
<dbReference type="EMBL" id="QGDI01000002">
    <property type="protein sequence ID" value="PWJ14680.1"/>
    <property type="molecule type" value="Genomic_DNA"/>
</dbReference>
<dbReference type="PANTHER" id="PTHR39181:SF1">
    <property type="entry name" value="TYROSINE-PROTEIN PHOSPHATASE YWQE"/>
    <property type="match status" value="1"/>
</dbReference>
<keyword evidence="4" id="KW-0904">Protein phosphatase</keyword>